<dbReference type="OrthoDB" id="4096362at2759"/>
<gene>
    <name evidence="11" type="ORF">HannXRQ_Chr06g0175401</name>
    <name evidence="10" type="ORF">HanXRQr2_Chr06g0254671</name>
</gene>
<dbReference type="EC" id="2.3.1.225" evidence="8"/>
<dbReference type="Gramene" id="mRNA:HanXRQr2_Chr06g0254671">
    <property type="protein sequence ID" value="mRNA:HanXRQr2_Chr06g0254671"/>
    <property type="gene ID" value="HanXRQr2_Chr06g0254671"/>
</dbReference>
<evidence type="ECO:0000256" key="1">
    <source>
        <dbReference type="ARBA" id="ARBA00004127"/>
    </source>
</evidence>
<evidence type="ECO:0000256" key="2">
    <source>
        <dbReference type="ARBA" id="ARBA00008574"/>
    </source>
</evidence>
<dbReference type="AlphaFoldDB" id="A0A251UIT6"/>
<dbReference type="GO" id="GO:0006612">
    <property type="term" value="P:protein targeting to membrane"/>
    <property type="evidence" value="ECO:0000318"/>
    <property type="project" value="GO_Central"/>
</dbReference>
<comment type="subcellular location">
    <subcellularLocation>
        <location evidence="1">Endomembrane system</location>
        <topology evidence="1">Multi-pass membrane protein</topology>
    </subcellularLocation>
</comment>
<comment type="domain">
    <text evidence="8">The DHHC domain is required for palmitoyltransferase activity.</text>
</comment>
<evidence type="ECO:0000313" key="10">
    <source>
        <dbReference type="EMBL" id="KAF5802008.1"/>
    </source>
</evidence>
<name>A0A251UIT6_HELAN</name>
<accession>A0A251UIT6</accession>
<evidence type="ECO:0000256" key="6">
    <source>
        <dbReference type="ARBA" id="ARBA00023136"/>
    </source>
</evidence>
<dbReference type="GO" id="GO:0005794">
    <property type="term" value="C:Golgi apparatus"/>
    <property type="evidence" value="ECO:0000318"/>
    <property type="project" value="GO_Central"/>
</dbReference>
<dbReference type="InterPro" id="IPR039859">
    <property type="entry name" value="PFA4/ZDH16/20/ERF2-like"/>
</dbReference>
<dbReference type="EMBL" id="MNCJ02000321">
    <property type="protein sequence ID" value="KAF5802008.1"/>
    <property type="molecule type" value="Genomic_DNA"/>
</dbReference>
<evidence type="ECO:0000313" key="11">
    <source>
        <dbReference type="EMBL" id="OTG22796.1"/>
    </source>
</evidence>
<dbReference type="InParanoid" id="A0A251UIT6"/>
<feature type="transmembrane region" description="Helical" evidence="8">
    <location>
        <begin position="249"/>
        <end position="274"/>
    </location>
</feature>
<reference evidence="11" key="2">
    <citation type="submission" date="2017-02" db="EMBL/GenBank/DDBJ databases">
        <title>Sunflower complete genome.</title>
        <authorList>
            <person name="Langlade N."/>
            <person name="Munos S."/>
        </authorList>
    </citation>
    <scope>NUCLEOTIDE SEQUENCE [LARGE SCALE GENOMIC DNA]</scope>
    <source>
        <tissue evidence="11">Leaves</tissue>
    </source>
</reference>
<keyword evidence="12" id="KW-1185">Reference proteome</keyword>
<evidence type="ECO:0000256" key="5">
    <source>
        <dbReference type="ARBA" id="ARBA00022989"/>
    </source>
</evidence>
<feature type="domain" description="Palmitoyltransferase DHHC" evidence="9">
    <location>
        <begin position="160"/>
        <end position="284"/>
    </location>
</feature>
<dbReference type="PANTHER" id="PTHR22883">
    <property type="entry name" value="ZINC FINGER DHHC DOMAIN CONTAINING PROTEIN"/>
    <property type="match status" value="1"/>
</dbReference>
<dbReference type="PROSITE" id="PS50216">
    <property type="entry name" value="DHHC"/>
    <property type="match status" value="1"/>
</dbReference>
<keyword evidence="3 8" id="KW-0808">Transferase</keyword>
<keyword evidence="7 8" id="KW-0012">Acyltransferase</keyword>
<evidence type="ECO:0000256" key="7">
    <source>
        <dbReference type="ARBA" id="ARBA00023315"/>
    </source>
</evidence>
<evidence type="ECO:0000259" key="9">
    <source>
        <dbReference type="Pfam" id="PF01529"/>
    </source>
</evidence>
<reference evidence="10" key="3">
    <citation type="submission" date="2020-06" db="EMBL/GenBank/DDBJ databases">
        <title>Helianthus annuus Genome sequencing and assembly Release 2.</title>
        <authorList>
            <person name="Gouzy J."/>
            <person name="Langlade N."/>
            <person name="Munos S."/>
        </authorList>
    </citation>
    <scope>NUCLEOTIDE SEQUENCE</scope>
    <source>
        <tissue evidence="10">Leaves</tissue>
    </source>
</reference>
<feature type="transmembrane region" description="Helical" evidence="8">
    <location>
        <begin position="205"/>
        <end position="229"/>
    </location>
</feature>
<dbReference type="InterPro" id="IPR001594">
    <property type="entry name" value="Palmitoyltrfase_DHHC"/>
</dbReference>
<keyword evidence="4 8" id="KW-0812">Transmembrane</keyword>
<evidence type="ECO:0000313" key="12">
    <source>
        <dbReference type="Proteomes" id="UP000215914"/>
    </source>
</evidence>
<sequence>MKRNSLPPHGLSNRQISNHESPSLRLYQVWKGNNIFALRGRLIFGPDSGSLYLTICLIAVPVILFCSLVSQSLVKYFPNNVGLILVVIPAVLTLYILVLIFLVAGRDPGIIPRNLPTQEQDDDWDASSSMSSNGWGVGHSGKFLAPSKSVNVNGTVVRVKFCQTCLIYRPPRCSHCSVCNNCVERFDHHCPWVGQCIGRRNYRSFFLFVTSTALLCFYVFAICWVNIIMTMQENGSSILEAIVKSPVCGILITYTFTVQWFVGGLSAFHLYLVITNQTTYENFRTRYERRRNPFNKGCAQNLKEALFSKTPRSQNDFRAFIKPEAYSQYNSSRYFGNAFSMNFSKRSYETESSADGTELDLERCESNPVDRSNKWAAAPDLHRLASKFINENPTRDKEKRNTGICNL</sequence>
<dbReference type="EMBL" id="CM007895">
    <property type="protein sequence ID" value="OTG22796.1"/>
    <property type="molecule type" value="Genomic_DNA"/>
</dbReference>
<comment type="similarity">
    <text evidence="2 8">Belongs to the DHHC palmitoyltransferase family.</text>
</comment>
<protein>
    <recommendedName>
        <fullName evidence="8">S-acyltransferase</fullName>
        <ecNumber evidence="8">2.3.1.225</ecNumber>
    </recommendedName>
    <alternativeName>
        <fullName evidence="8">Palmitoyltransferase</fullName>
    </alternativeName>
</protein>
<evidence type="ECO:0000256" key="3">
    <source>
        <dbReference type="ARBA" id="ARBA00022679"/>
    </source>
</evidence>
<proteinExistence type="inferred from homology"/>
<dbReference type="Pfam" id="PF01529">
    <property type="entry name" value="DHHC"/>
    <property type="match status" value="1"/>
</dbReference>
<keyword evidence="6 8" id="KW-0472">Membrane</keyword>
<evidence type="ECO:0000256" key="4">
    <source>
        <dbReference type="ARBA" id="ARBA00022692"/>
    </source>
</evidence>
<evidence type="ECO:0000256" key="8">
    <source>
        <dbReference type="RuleBase" id="RU079119"/>
    </source>
</evidence>
<dbReference type="PANTHER" id="PTHR22883:SF324">
    <property type="entry name" value="S-ACYLTRANSFERASE"/>
    <property type="match status" value="1"/>
</dbReference>
<feature type="transmembrane region" description="Helical" evidence="8">
    <location>
        <begin position="51"/>
        <end position="70"/>
    </location>
</feature>
<keyword evidence="5 8" id="KW-1133">Transmembrane helix</keyword>
<reference evidence="10 12" key="1">
    <citation type="journal article" date="2017" name="Nature">
        <title>The sunflower genome provides insights into oil metabolism, flowering and Asterid evolution.</title>
        <authorList>
            <person name="Badouin H."/>
            <person name="Gouzy J."/>
            <person name="Grassa C.J."/>
            <person name="Murat F."/>
            <person name="Staton S.E."/>
            <person name="Cottret L."/>
            <person name="Lelandais-Briere C."/>
            <person name="Owens G.L."/>
            <person name="Carrere S."/>
            <person name="Mayjonade B."/>
            <person name="Legrand L."/>
            <person name="Gill N."/>
            <person name="Kane N.C."/>
            <person name="Bowers J.E."/>
            <person name="Hubner S."/>
            <person name="Bellec A."/>
            <person name="Berard A."/>
            <person name="Berges H."/>
            <person name="Blanchet N."/>
            <person name="Boniface M.C."/>
            <person name="Brunel D."/>
            <person name="Catrice O."/>
            <person name="Chaidir N."/>
            <person name="Claudel C."/>
            <person name="Donnadieu C."/>
            <person name="Faraut T."/>
            <person name="Fievet G."/>
            <person name="Helmstetter N."/>
            <person name="King M."/>
            <person name="Knapp S.J."/>
            <person name="Lai Z."/>
            <person name="Le Paslier M.C."/>
            <person name="Lippi Y."/>
            <person name="Lorenzon L."/>
            <person name="Mandel J.R."/>
            <person name="Marage G."/>
            <person name="Marchand G."/>
            <person name="Marquand E."/>
            <person name="Bret-Mestries E."/>
            <person name="Morien E."/>
            <person name="Nambeesan S."/>
            <person name="Nguyen T."/>
            <person name="Pegot-Espagnet P."/>
            <person name="Pouilly N."/>
            <person name="Raftis F."/>
            <person name="Sallet E."/>
            <person name="Schiex T."/>
            <person name="Thomas J."/>
            <person name="Vandecasteele C."/>
            <person name="Vares D."/>
            <person name="Vear F."/>
            <person name="Vautrin S."/>
            <person name="Crespi M."/>
            <person name="Mangin B."/>
            <person name="Burke J.M."/>
            <person name="Salse J."/>
            <person name="Munos S."/>
            <person name="Vincourt P."/>
            <person name="Rieseberg L.H."/>
            <person name="Langlade N.B."/>
        </authorList>
    </citation>
    <scope>NUCLEOTIDE SEQUENCE [LARGE SCALE GENOMIC DNA]</scope>
    <source>
        <strain evidence="12">cv. SF193</strain>
        <tissue evidence="10">Leaves</tissue>
    </source>
</reference>
<feature type="transmembrane region" description="Helical" evidence="8">
    <location>
        <begin position="82"/>
        <end position="104"/>
    </location>
</feature>
<dbReference type="GO" id="GO:0019706">
    <property type="term" value="F:protein-cysteine S-palmitoyltransferase activity"/>
    <property type="evidence" value="ECO:0000318"/>
    <property type="project" value="GO_Central"/>
</dbReference>
<dbReference type="Proteomes" id="UP000215914">
    <property type="component" value="Chromosome 6"/>
</dbReference>
<comment type="catalytic activity">
    <reaction evidence="8">
        <text>L-cysteinyl-[protein] + hexadecanoyl-CoA = S-hexadecanoyl-L-cysteinyl-[protein] + CoA</text>
        <dbReference type="Rhea" id="RHEA:36683"/>
        <dbReference type="Rhea" id="RHEA-COMP:10131"/>
        <dbReference type="Rhea" id="RHEA-COMP:11032"/>
        <dbReference type="ChEBI" id="CHEBI:29950"/>
        <dbReference type="ChEBI" id="CHEBI:57287"/>
        <dbReference type="ChEBI" id="CHEBI:57379"/>
        <dbReference type="ChEBI" id="CHEBI:74151"/>
        <dbReference type="EC" id="2.3.1.225"/>
    </reaction>
</comment>
<organism evidence="11 12">
    <name type="scientific">Helianthus annuus</name>
    <name type="common">Common sunflower</name>
    <dbReference type="NCBI Taxonomy" id="4232"/>
    <lineage>
        <taxon>Eukaryota</taxon>
        <taxon>Viridiplantae</taxon>
        <taxon>Streptophyta</taxon>
        <taxon>Embryophyta</taxon>
        <taxon>Tracheophyta</taxon>
        <taxon>Spermatophyta</taxon>
        <taxon>Magnoliopsida</taxon>
        <taxon>eudicotyledons</taxon>
        <taxon>Gunneridae</taxon>
        <taxon>Pentapetalae</taxon>
        <taxon>asterids</taxon>
        <taxon>campanulids</taxon>
        <taxon>Asterales</taxon>
        <taxon>Asteraceae</taxon>
        <taxon>Asteroideae</taxon>
        <taxon>Heliantheae alliance</taxon>
        <taxon>Heliantheae</taxon>
        <taxon>Helianthus</taxon>
    </lineage>
</organism>
<dbReference type="OMA" id="FCWVNLA"/>
<dbReference type="GO" id="GO:0005783">
    <property type="term" value="C:endoplasmic reticulum"/>
    <property type="evidence" value="ECO:0000318"/>
    <property type="project" value="GO_Central"/>
</dbReference>